<evidence type="ECO:0000313" key="1">
    <source>
        <dbReference type="EMBL" id="KAF5932345.1"/>
    </source>
</evidence>
<dbReference type="Proteomes" id="UP000593564">
    <property type="component" value="Unassembled WGS sequence"/>
</dbReference>
<evidence type="ECO:0000313" key="2">
    <source>
        <dbReference type="Proteomes" id="UP000593564"/>
    </source>
</evidence>
<dbReference type="EMBL" id="JACBKZ010000014">
    <property type="protein sequence ID" value="KAF5932345.1"/>
    <property type="molecule type" value="Genomic_DNA"/>
</dbReference>
<gene>
    <name evidence="1" type="ORF">HYC85_028516</name>
</gene>
<protein>
    <recommendedName>
        <fullName evidence="3">Retrotransposon gag domain-containing protein</fullName>
    </recommendedName>
</protein>
<accession>A0A7J7FVG9</accession>
<dbReference type="AlphaFoldDB" id="A0A7J7FVG9"/>
<comment type="caution">
    <text evidence="1">The sequence shown here is derived from an EMBL/GenBank/DDBJ whole genome shotgun (WGS) entry which is preliminary data.</text>
</comment>
<evidence type="ECO:0008006" key="3">
    <source>
        <dbReference type="Google" id="ProtNLM"/>
    </source>
</evidence>
<dbReference type="PANTHER" id="PTHR33223:SF8">
    <property type="entry name" value="OS04G0172440 PROTEIN"/>
    <property type="match status" value="1"/>
</dbReference>
<dbReference type="PANTHER" id="PTHR33223">
    <property type="entry name" value="CCHC-TYPE DOMAIN-CONTAINING PROTEIN"/>
    <property type="match status" value="1"/>
</dbReference>
<sequence>MGNPTPGATAHTVNVQETQDNLAVPIPEQVSKAPVHQSEAPFEFEVDSTALKVNKLEKLFKRAQGVNSILDLEDGYTESAVTLLEWFKMPRIDCFDGSGDPMVYLHLFSDILRPMGLTTAQKLSLFGRTMSGIAVIWYVKLEDSVKQNWEELAEVFIAQYSHNTQIEVITRDLEVTRQEPKEGFSEFDFIDEETIPPPKGPRANTDPSSLHLNQIHILPSDYNPSIYITPAYLPKPKVFIPESMDLCMMDAPEPQSSQTHEPTTSKLIRMIKDLQRTVVDLAFGILAPSSTTSHARNFMPKCSPILGRATFEEGQSLGKVKASGKNKVGAGIGPHEHLQWVVEALKAEGLNKQQVLAVVAKTVDVTFVAQVEGSLNQGASREKRCRARNVPFSSNPTLIRDHQTQLVPANPFAGTSNTLPTLKYPSRGQRVFHPLYKTLSKTLQIRIEKGHLKPLEPRPLPKNLPPSHNSANYCAFHQQAGHDTNMCFRLHHEIQDLIDNEVIIAPGFAKSIDTGSVNLGDNVII</sequence>
<name>A0A7J7FVG9_CAMSI</name>
<keyword evidence="2" id="KW-1185">Reference proteome</keyword>
<reference evidence="1 2" key="2">
    <citation type="submission" date="2020-07" db="EMBL/GenBank/DDBJ databases">
        <title>Genome assembly of wild tea tree DASZ reveals pedigree and selection history of tea varieties.</title>
        <authorList>
            <person name="Zhang W."/>
        </authorList>
    </citation>
    <scope>NUCLEOTIDE SEQUENCE [LARGE SCALE GENOMIC DNA]</scope>
    <source>
        <strain evidence="2">cv. G240</strain>
        <tissue evidence="1">Leaf</tissue>
    </source>
</reference>
<reference evidence="2" key="1">
    <citation type="journal article" date="2020" name="Nat. Commun.">
        <title>Genome assembly of wild tea tree DASZ reveals pedigree and selection history of tea varieties.</title>
        <authorList>
            <person name="Zhang W."/>
            <person name="Zhang Y."/>
            <person name="Qiu H."/>
            <person name="Guo Y."/>
            <person name="Wan H."/>
            <person name="Zhang X."/>
            <person name="Scossa F."/>
            <person name="Alseekh S."/>
            <person name="Zhang Q."/>
            <person name="Wang P."/>
            <person name="Xu L."/>
            <person name="Schmidt M.H."/>
            <person name="Jia X."/>
            <person name="Li D."/>
            <person name="Zhu A."/>
            <person name="Guo F."/>
            <person name="Chen W."/>
            <person name="Ni D."/>
            <person name="Usadel B."/>
            <person name="Fernie A.R."/>
            <person name="Wen W."/>
        </authorList>
    </citation>
    <scope>NUCLEOTIDE SEQUENCE [LARGE SCALE GENOMIC DNA]</scope>
    <source>
        <strain evidence="2">cv. G240</strain>
    </source>
</reference>
<organism evidence="1 2">
    <name type="scientific">Camellia sinensis</name>
    <name type="common">Tea plant</name>
    <name type="synonym">Thea sinensis</name>
    <dbReference type="NCBI Taxonomy" id="4442"/>
    <lineage>
        <taxon>Eukaryota</taxon>
        <taxon>Viridiplantae</taxon>
        <taxon>Streptophyta</taxon>
        <taxon>Embryophyta</taxon>
        <taxon>Tracheophyta</taxon>
        <taxon>Spermatophyta</taxon>
        <taxon>Magnoliopsida</taxon>
        <taxon>eudicotyledons</taxon>
        <taxon>Gunneridae</taxon>
        <taxon>Pentapetalae</taxon>
        <taxon>asterids</taxon>
        <taxon>Ericales</taxon>
        <taxon>Theaceae</taxon>
        <taxon>Camellia</taxon>
    </lineage>
</organism>
<proteinExistence type="predicted"/>